<keyword evidence="2" id="KW-1185">Reference proteome</keyword>
<evidence type="ECO:0000313" key="2">
    <source>
        <dbReference type="Proteomes" id="UP001445335"/>
    </source>
</evidence>
<accession>A0AAW1S4U8</accession>
<dbReference type="AlphaFoldDB" id="A0AAW1S4U8"/>
<protein>
    <submittedName>
        <fullName evidence="1">Uncharacterized protein</fullName>
    </submittedName>
</protein>
<reference evidence="1 2" key="1">
    <citation type="journal article" date="2024" name="Nat. Commun.">
        <title>Phylogenomics reveals the evolutionary origins of lichenization in chlorophyte algae.</title>
        <authorList>
            <person name="Puginier C."/>
            <person name="Libourel C."/>
            <person name="Otte J."/>
            <person name="Skaloud P."/>
            <person name="Haon M."/>
            <person name="Grisel S."/>
            <person name="Petersen M."/>
            <person name="Berrin J.G."/>
            <person name="Delaux P.M."/>
            <person name="Dal Grande F."/>
            <person name="Keller J."/>
        </authorList>
    </citation>
    <scope>NUCLEOTIDE SEQUENCE [LARGE SCALE GENOMIC DNA]</scope>
    <source>
        <strain evidence="1 2">SAG 245.80</strain>
    </source>
</reference>
<organism evidence="1 2">
    <name type="scientific">Elliptochloris bilobata</name>
    <dbReference type="NCBI Taxonomy" id="381761"/>
    <lineage>
        <taxon>Eukaryota</taxon>
        <taxon>Viridiplantae</taxon>
        <taxon>Chlorophyta</taxon>
        <taxon>core chlorophytes</taxon>
        <taxon>Trebouxiophyceae</taxon>
        <taxon>Trebouxiophyceae incertae sedis</taxon>
        <taxon>Elliptochloris clade</taxon>
        <taxon>Elliptochloris</taxon>
    </lineage>
</organism>
<proteinExistence type="predicted"/>
<comment type="caution">
    <text evidence="1">The sequence shown here is derived from an EMBL/GenBank/DDBJ whole genome shotgun (WGS) entry which is preliminary data.</text>
</comment>
<gene>
    <name evidence="1" type="ORF">WJX81_002877</name>
</gene>
<name>A0AAW1S4U8_9CHLO</name>
<dbReference type="Proteomes" id="UP001445335">
    <property type="component" value="Unassembled WGS sequence"/>
</dbReference>
<dbReference type="EMBL" id="JALJOU010000011">
    <property type="protein sequence ID" value="KAK9840964.1"/>
    <property type="molecule type" value="Genomic_DNA"/>
</dbReference>
<sequence length="55" mass="6332">MRASESVWRTLTKCLGRNDETPKAPAQELTFRDVYVSAFTDSYAADLEALHNWLR</sequence>
<evidence type="ECO:0000313" key="1">
    <source>
        <dbReference type="EMBL" id="KAK9840964.1"/>
    </source>
</evidence>